<dbReference type="EMBL" id="JBHSFZ010000005">
    <property type="protein sequence ID" value="MFC4593380.1"/>
    <property type="molecule type" value="Genomic_DNA"/>
</dbReference>
<dbReference type="PANTHER" id="PTHR34478">
    <property type="entry name" value="PROTEIN LEMA"/>
    <property type="match status" value="1"/>
</dbReference>
<dbReference type="Pfam" id="PF04011">
    <property type="entry name" value="LemA"/>
    <property type="match status" value="1"/>
</dbReference>
<protein>
    <submittedName>
        <fullName evidence="7">LemA family protein</fullName>
    </submittedName>
</protein>
<comment type="similarity">
    <text evidence="2">Belongs to the LemA family.</text>
</comment>
<dbReference type="SUPFAM" id="SSF140478">
    <property type="entry name" value="LemA-like"/>
    <property type="match status" value="1"/>
</dbReference>
<keyword evidence="8" id="KW-1185">Reference proteome</keyword>
<proteinExistence type="inferred from homology"/>
<evidence type="ECO:0000256" key="4">
    <source>
        <dbReference type="ARBA" id="ARBA00022989"/>
    </source>
</evidence>
<organism evidence="7 8">
    <name type="scientific">Sphingobium tyrosinilyticum</name>
    <dbReference type="NCBI Taxonomy" id="2715436"/>
    <lineage>
        <taxon>Bacteria</taxon>
        <taxon>Pseudomonadati</taxon>
        <taxon>Pseudomonadota</taxon>
        <taxon>Alphaproteobacteria</taxon>
        <taxon>Sphingomonadales</taxon>
        <taxon>Sphingomonadaceae</taxon>
        <taxon>Sphingobium</taxon>
    </lineage>
</organism>
<keyword evidence="3" id="KW-0812">Transmembrane</keyword>
<dbReference type="PANTHER" id="PTHR34478:SF2">
    <property type="entry name" value="MEMBRANE PROTEIN"/>
    <property type="match status" value="1"/>
</dbReference>
<gene>
    <name evidence="7" type="ORF">ACFO3E_04110</name>
</gene>
<evidence type="ECO:0000256" key="3">
    <source>
        <dbReference type="ARBA" id="ARBA00022692"/>
    </source>
</evidence>
<feature type="signal peptide" evidence="6">
    <location>
        <begin position="1"/>
        <end position="22"/>
    </location>
</feature>
<dbReference type="InterPro" id="IPR007156">
    <property type="entry name" value="MamQ_LemA"/>
</dbReference>
<dbReference type="Gene3D" id="1.20.1440.20">
    <property type="entry name" value="LemA-like domain"/>
    <property type="match status" value="1"/>
</dbReference>
<evidence type="ECO:0000313" key="8">
    <source>
        <dbReference type="Proteomes" id="UP001595957"/>
    </source>
</evidence>
<reference evidence="8" key="1">
    <citation type="journal article" date="2019" name="Int. J. Syst. Evol. Microbiol.">
        <title>The Global Catalogue of Microorganisms (GCM) 10K type strain sequencing project: providing services to taxonomists for standard genome sequencing and annotation.</title>
        <authorList>
            <consortium name="The Broad Institute Genomics Platform"/>
            <consortium name="The Broad Institute Genome Sequencing Center for Infectious Disease"/>
            <person name="Wu L."/>
            <person name="Ma J."/>
        </authorList>
    </citation>
    <scope>NUCLEOTIDE SEQUENCE [LARGE SCALE GENOMIC DNA]</scope>
    <source>
        <strain evidence="8">NBRC 103632</strain>
    </source>
</reference>
<dbReference type="Proteomes" id="UP001595957">
    <property type="component" value="Unassembled WGS sequence"/>
</dbReference>
<keyword evidence="4" id="KW-1133">Transmembrane helix</keyword>
<keyword evidence="5" id="KW-0472">Membrane</keyword>
<dbReference type="RefSeq" id="WP_380802677.1">
    <property type="nucleotide sequence ID" value="NZ_JBHSFZ010000005.1"/>
</dbReference>
<evidence type="ECO:0000256" key="5">
    <source>
        <dbReference type="ARBA" id="ARBA00023136"/>
    </source>
</evidence>
<sequence>MTILRRFSPAFLLPLLSAFALSACGINSVPAAEEVAKAKWADVQAQYQRRSNLVGNLVATVKAAGKQEQDTLVKVTEARAKATSVQVNAEDLSDPAKVQQFQQAQAQLSQGLGRLLASVEAYPDLKTNQNFLDLQSQLEGTENRIAVAIRDYNEAVRAYNTRIRTFPDAIGAKIIHGAKPMTPFQATTPGAEEAPKVDFGN</sequence>
<comment type="caution">
    <text evidence="7">The sequence shown here is derived from an EMBL/GenBank/DDBJ whole genome shotgun (WGS) entry which is preliminary data.</text>
</comment>
<keyword evidence="6" id="KW-0732">Signal</keyword>
<name>A0ABV9EXG5_9SPHN</name>
<comment type="subcellular location">
    <subcellularLocation>
        <location evidence="1">Membrane</location>
        <topology evidence="1">Single-pass membrane protein</topology>
    </subcellularLocation>
</comment>
<evidence type="ECO:0000256" key="2">
    <source>
        <dbReference type="ARBA" id="ARBA00008854"/>
    </source>
</evidence>
<dbReference type="InterPro" id="IPR023353">
    <property type="entry name" value="LemA-like_dom_sf"/>
</dbReference>
<evidence type="ECO:0000313" key="7">
    <source>
        <dbReference type="EMBL" id="MFC4593380.1"/>
    </source>
</evidence>
<accession>A0ABV9EXG5</accession>
<evidence type="ECO:0000256" key="1">
    <source>
        <dbReference type="ARBA" id="ARBA00004167"/>
    </source>
</evidence>
<evidence type="ECO:0000256" key="6">
    <source>
        <dbReference type="SAM" id="SignalP"/>
    </source>
</evidence>
<dbReference type="PROSITE" id="PS51257">
    <property type="entry name" value="PROKAR_LIPOPROTEIN"/>
    <property type="match status" value="1"/>
</dbReference>
<feature type="chain" id="PRO_5046477825" evidence="6">
    <location>
        <begin position="23"/>
        <end position="201"/>
    </location>
</feature>